<accession>A0A7S5WX44</accession>
<keyword evidence="8 19" id="KW-0679">Respiratory chain</keyword>
<evidence type="ECO:0000256" key="14">
    <source>
        <dbReference type="ARBA" id="ARBA00022982"/>
    </source>
</evidence>
<organism evidence="22">
    <name type="scientific">Macrogyropus costalimai</name>
    <dbReference type="NCBI Taxonomy" id="1941320"/>
    <lineage>
        <taxon>Eukaryota</taxon>
        <taxon>Metazoa</taxon>
        <taxon>Ecdysozoa</taxon>
        <taxon>Arthropoda</taxon>
        <taxon>Hexapoda</taxon>
        <taxon>Insecta</taxon>
        <taxon>Pterygota</taxon>
        <taxon>Neoptera</taxon>
        <taxon>Paraneoptera</taxon>
        <taxon>Psocodea</taxon>
        <taxon>Troctomorpha</taxon>
        <taxon>Phthiraptera</taxon>
        <taxon>Amblycera</taxon>
        <taxon>Gyropidae</taxon>
        <taxon>Macrogyropus</taxon>
    </lineage>
</organism>
<feature type="transmembrane region" description="Helical" evidence="20">
    <location>
        <begin position="144"/>
        <end position="163"/>
    </location>
</feature>
<evidence type="ECO:0000256" key="19">
    <source>
        <dbReference type="RuleBase" id="RU000369"/>
    </source>
</evidence>
<comment type="subunit">
    <text evidence="5">Component of the cytochrome c oxidase (complex IV, CIV), a multisubunit enzyme composed of a catalytic core of 3 subunits and several supernumerary subunits. The complex exists as a monomer or a dimer and forms supercomplexes (SCs) in the inner mitochondrial membrane with ubiquinol-cytochrome c oxidoreductase (cytochrome b-c1 complex, complex III, CIII).</text>
</comment>
<feature type="transmembrane region" description="Helical" evidence="20">
    <location>
        <begin position="331"/>
        <end position="351"/>
    </location>
</feature>
<evidence type="ECO:0000256" key="16">
    <source>
        <dbReference type="ARBA" id="ARBA00023128"/>
    </source>
</evidence>
<keyword evidence="12" id="KW-0460">Magnesium</keyword>
<keyword evidence="9 19" id="KW-0812">Transmembrane</keyword>
<keyword evidence="11 19" id="KW-0999">Mitochondrion inner membrane</keyword>
<feature type="transmembrane region" description="Helical" evidence="20">
    <location>
        <begin position="55"/>
        <end position="80"/>
    </location>
</feature>
<comment type="catalytic activity">
    <reaction evidence="18">
        <text>4 Fe(II)-[cytochrome c] + O2 + 8 H(+)(in) = 4 Fe(III)-[cytochrome c] + 2 H2O + 4 H(+)(out)</text>
        <dbReference type="Rhea" id="RHEA:11436"/>
        <dbReference type="Rhea" id="RHEA-COMP:10350"/>
        <dbReference type="Rhea" id="RHEA-COMP:14399"/>
        <dbReference type="ChEBI" id="CHEBI:15377"/>
        <dbReference type="ChEBI" id="CHEBI:15378"/>
        <dbReference type="ChEBI" id="CHEBI:15379"/>
        <dbReference type="ChEBI" id="CHEBI:29033"/>
        <dbReference type="ChEBI" id="CHEBI:29034"/>
        <dbReference type="EC" id="7.1.1.9"/>
    </reaction>
    <physiologicalReaction direction="left-to-right" evidence="18">
        <dbReference type="Rhea" id="RHEA:11437"/>
    </physiologicalReaction>
</comment>
<dbReference type="PANTHER" id="PTHR10422:SF18">
    <property type="entry name" value="CYTOCHROME C OXIDASE SUBUNIT 1"/>
    <property type="match status" value="1"/>
</dbReference>
<keyword evidence="16 19" id="KW-0496">Mitochondrion</keyword>
<feature type="transmembrane region" description="Helical" evidence="20">
    <location>
        <begin position="175"/>
        <end position="203"/>
    </location>
</feature>
<evidence type="ECO:0000256" key="4">
    <source>
        <dbReference type="ARBA" id="ARBA00009578"/>
    </source>
</evidence>
<evidence type="ECO:0000256" key="10">
    <source>
        <dbReference type="ARBA" id="ARBA00022723"/>
    </source>
</evidence>
<dbReference type="EC" id="7.1.1.9" evidence="19"/>
<dbReference type="PROSITE" id="PS00077">
    <property type="entry name" value="COX1_CUB"/>
    <property type="match status" value="1"/>
</dbReference>
<dbReference type="Gene3D" id="1.20.210.10">
    <property type="entry name" value="Cytochrome c oxidase-like, subunit I domain"/>
    <property type="match status" value="1"/>
</dbReference>
<evidence type="ECO:0000256" key="7">
    <source>
        <dbReference type="ARBA" id="ARBA00022448"/>
    </source>
</evidence>
<feature type="transmembrane region" description="Helical" evidence="20">
    <location>
        <begin position="12"/>
        <end position="35"/>
    </location>
</feature>
<dbReference type="AlphaFoldDB" id="A0A7S5WX44"/>
<feature type="transmembrane region" description="Helical" evidence="20">
    <location>
        <begin position="404"/>
        <end position="424"/>
    </location>
</feature>
<dbReference type="InterPro" id="IPR036927">
    <property type="entry name" value="Cyt_c_oxase-like_su1_sf"/>
</dbReference>
<feature type="transmembrane region" description="Helical" evidence="20">
    <location>
        <begin position="223"/>
        <end position="250"/>
    </location>
</feature>
<feature type="transmembrane region" description="Helical" evidence="20">
    <location>
        <begin position="262"/>
        <end position="283"/>
    </location>
</feature>
<dbReference type="InterPro" id="IPR023616">
    <property type="entry name" value="Cyt_c_oxase-like_su1_dom"/>
</dbReference>
<keyword evidence="19" id="KW-0349">Heme</keyword>
<comment type="pathway">
    <text evidence="3 19">Energy metabolism; oxidative phosphorylation.</text>
</comment>
<keyword evidence="19" id="KW-0186">Copper</keyword>
<evidence type="ECO:0000313" key="22">
    <source>
        <dbReference type="EMBL" id="QKY89082.1"/>
    </source>
</evidence>
<dbReference type="SUPFAM" id="SSF81442">
    <property type="entry name" value="Cytochrome c oxidase subunit I-like"/>
    <property type="match status" value="1"/>
</dbReference>
<reference evidence="22" key="1">
    <citation type="journal article" date="2020" name="Gene">
        <title>Structure, gene order, and nucleotide composition of mitochondrial genomes in parasitic lice from Amblycera.</title>
        <authorList>
            <person name="Sweet A.D."/>
            <person name="Johnson K.P."/>
            <person name="Cao Y."/>
            <person name="de Moya R.S."/>
            <person name="Skinner R.K."/>
            <person name="Tan M."/>
            <person name="Virrueta-Herrera S."/>
            <person name="Cameron S.L."/>
        </authorList>
    </citation>
    <scope>NUCLEOTIDE SEQUENCE</scope>
    <source>
        <strain evidence="22">Mccos</strain>
    </source>
</reference>
<dbReference type="CDD" id="cd01663">
    <property type="entry name" value="Cyt_c_Oxidase_I"/>
    <property type="match status" value="1"/>
</dbReference>
<evidence type="ECO:0000259" key="21">
    <source>
        <dbReference type="PROSITE" id="PS50855"/>
    </source>
</evidence>
<protein>
    <recommendedName>
        <fullName evidence="6 19">Cytochrome c oxidase subunit 1</fullName>
        <ecNumber evidence="19">7.1.1.9</ecNumber>
    </recommendedName>
</protein>
<dbReference type="GO" id="GO:0046872">
    <property type="term" value="F:metal ion binding"/>
    <property type="evidence" value="ECO:0007669"/>
    <property type="project" value="UniProtKB-KW"/>
</dbReference>
<dbReference type="PROSITE" id="PS50855">
    <property type="entry name" value="COX1"/>
    <property type="match status" value="1"/>
</dbReference>
<feature type="domain" description="Cytochrome oxidase subunit I profile" evidence="21">
    <location>
        <begin position="1"/>
        <end position="504"/>
    </location>
</feature>
<keyword evidence="19" id="KW-0408">Iron</keyword>
<keyword evidence="13" id="KW-1278">Translocase</keyword>
<dbReference type="GO" id="GO:0006123">
    <property type="term" value="P:mitochondrial electron transport, cytochrome c to oxygen"/>
    <property type="evidence" value="ECO:0007669"/>
    <property type="project" value="TreeGrafter"/>
</dbReference>
<geneLocation type="mitochondrion" evidence="22"/>
<dbReference type="GO" id="GO:0004129">
    <property type="term" value="F:cytochrome-c oxidase activity"/>
    <property type="evidence" value="ECO:0007669"/>
    <property type="project" value="UniProtKB-EC"/>
</dbReference>
<dbReference type="InterPro" id="IPR000883">
    <property type="entry name" value="Cyt_C_Oxase_1"/>
</dbReference>
<evidence type="ECO:0000256" key="2">
    <source>
        <dbReference type="ARBA" id="ARBA00004448"/>
    </source>
</evidence>
<dbReference type="EMBL" id="MT644272">
    <property type="protein sequence ID" value="QKY89082.1"/>
    <property type="molecule type" value="Genomic_DNA"/>
</dbReference>
<dbReference type="InterPro" id="IPR023615">
    <property type="entry name" value="Cyt_c_Oxase_su1_BS"/>
</dbReference>
<evidence type="ECO:0000256" key="12">
    <source>
        <dbReference type="ARBA" id="ARBA00022842"/>
    </source>
</evidence>
<dbReference type="GO" id="GO:0045277">
    <property type="term" value="C:respiratory chain complex IV"/>
    <property type="evidence" value="ECO:0007669"/>
    <property type="project" value="InterPro"/>
</dbReference>
<keyword evidence="14 19" id="KW-0249">Electron transport</keyword>
<feature type="transmembrane region" description="Helical" evidence="20">
    <location>
        <begin position="371"/>
        <end position="392"/>
    </location>
</feature>
<name>A0A7S5WX44_9NEOP</name>
<dbReference type="PRINTS" id="PR01165">
    <property type="entry name" value="CYCOXIDASEI"/>
</dbReference>
<evidence type="ECO:0000256" key="13">
    <source>
        <dbReference type="ARBA" id="ARBA00022967"/>
    </source>
</evidence>
<evidence type="ECO:0000256" key="6">
    <source>
        <dbReference type="ARBA" id="ARBA00015947"/>
    </source>
</evidence>
<evidence type="ECO:0000256" key="3">
    <source>
        <dbReference type="ARBA" id="ARBA00004673"/>
    </source>
</evidence>
<comment type="function">
    <text evidence="19">Component of the cytochrome c oxidase, the last enzyme in the mitochondrial electron transport chain which drives oxidative phosphorylation. The respiratory chain contains 3 multisubunit complexes succinate dehydrogenase (complex II, CII), ubiquinol-cytochrome c oxidoreductase (cytochrome b-c1 complex, complex III, CIII) and cytochrome c oxidase (complex IV, CIV), that cooperate to transfer electrons derived from NADH and succinate to molecular oxygen, creating an electrochemical gradient over the inner membrane that drives transmembrane transport and the ATP synthase. Cytochrome c oxidase is the component of the respiratory chain that catalyzes the reduction of oxygen to water. Electrons originating from reduced cytochrome c in the intermembrane space (IMS) are transferred via the dinuclear copper A center (CU(A)) of subunit 2 and heme A of subunit 1 to the active site in subunit 1, a binuclear center (BNC) formed by heme A3 and copper B (CU(B)). The BNC reduces molecular oxygen to 2 water molecules using 4 electrons from cytochrome c in the IMS and 4 protons from the mitochondrial matrix.</text>
</comment>
<dbReference type="UniPathway" id="UPA00705"/>
<evidence type="ECO:0000256" key="5">
    <source>
        <dbReference type="ARBA" id="ARBA00011164"/>
    </source>
</evidence>
<evidence type="ECO:0000256" key="8">
    <source>
        <dbReference type="ARBA" id="ARBA00022660"/>
    </source>
</evidence>
<feature type="transmembrane region" description="Helical" evidence="20">
    <location>
        <begin position="100"/>
        <end position="124"/>
    </location>
</feature>
<gene>
    <name evidence="22" type="primary">cox1</name>
</gene>
<dbReference type="GO" id="GO:0020037">
    <property type="term" value="F:heme binding"/>
    <property type="evidence" value="ECO:0007669"/>
    <property type="project" value="InterPro"/>
</dbReference>
<dbReference type="GO" id="GO:0005743">
    <property type="term" value="C:mitochondrial inner membrane"/>
    <property type="evidence" value="ECO:0007669"/>
    <property type="project" value="UniProtKB-SubCell"/>
</dbReference>
<dbReference type="InterPro" id="IPR033944">
    <property type="entry name" value="Cyt_c_oxase_su1_dom"/>
</dbReference>
<keyword evidence="10 19" id="KW-0479">Metal-binding</keyword>
<evidence type="ECO:0000256" key="15">
    <source>
        <dbReference type="ARBA" id="ARBA00022989"/>
    </source>
</evidence>
<evidence type="ECO:0000256" key="17">
    <source>
        <dbReference type="ARBA" id="ARBA00023136"/>
    </source>
</evidence>
<evidence type="ECO:0000256" key="1">
    <source>
        <dbReference type="ARBA" id="ARBA00001971"/>
    </source>
</evidence>
<keyword evidence="17 19" id="KW-0472">Membrane</keyword>
<keyword evidence="15 20" id="KW-1133">Transmembrane helix</keyword>
<comment type="similarity">
    <text evidence="4 19">Belongs to the heme-copper respiratory oxidase family.</text>
</comment>
<feature type="transmembrane region" description="Helical" evidence="20">
    <location>
        <begin position="444"/>
        <end position="469"/>
    </location>
</feature>
<comment type="cofactor">
    <cofactor evidence="1">
        <name>heme</name>
        <dbReference type="ChEBI" id="CHEBI:30413"/>
    </cofactor>
</comment>
<sequence length="506" mass="56790">MLRWLFSSNHKDIGVMYMIFGVWSGLIGYAMSMLIRTELSYSGVMINSNLFNMVVTIHAFMMIFFMVMPLMIGGFANWLVPMMSSAPDMSFPRMNNTSFWLLPFSLTMLMMSSILGLGTGWTLYPPLSSDGDLTLSVDFAILSLHLAGTSSIMGAINFISTIFNMTNYDIWYMSLFNWSVLITAFLLLLSLPVLAGGITMLLFDRNMNTSFFDPSGGGNPIMFQHLFWFFGHPEVYILILPGFGVISHIVTQESGKKEPFGTLGMIYAMVSIGILGFIVWAHHMFTVGMDVDTRAYFTSATMIIAIPTGVKVFSWLSTLTGSNLKFNLPTMWSLGFIFLFTIGGLTGVVLANSSIDTILHDTYYVVAHFHYVLSMGAVFAAFAGMVYWYPLVFGITLNSFLMKVHFLLMFVGVNLTFFPQHFLGLMGMPRRYVDYPDKFYGWNLISSMGSMISTFSLMLVVFSLVCSFITKLTVIFYSNNSSSIEWFFAYPPSFHTTMEVPSLSAK</sequence>
<evidence type="ECO:0000256" key="9">
    <source>
        <dbReference type="ARBA" id="ARBA00022692"/>
    </source>
</evidence>
<proteinExistence type="inferred from homology"/>
<dbReference type="PANTHER" id="PTHR10422">
    <property type="entry name" value="CYTOCHROME C OXIDASE SUBUNIT 1"/>
    <property type="match status" value="1"/>
</dbReference>
<dbReference type="GO" id="GO:0015990">
    <property type="term" value="P:electron transport coupled proton transport"/>
    <property type="evidence" value="ECO:0007669"/>
    <property type="project" value="TreeGrafter"/>
</dbReference>
<keyword evidence="7 19" id="KW-0813">Transport</keyword>
<comment type="subcellular location">
    <subcellularLocation>
        <location evidence="2 19">Mitochondrion inner membrane</location>
        <topology evidence="2 19">Multi-pass membrane protein</topology>
    </subcellularLocation>
</comment>
<feature type="transmembrane region" description="Helical" evidence="20">
    <location>
        <begin position="295"/>
        <end position="319"/>
    </location>
</feature>
<evidence type="ECO:0000256" key="20">
    <source>
        <dbReference type="SAM" id="Phobius"/>
    </source>
</evidence>
<dbReference type="Pfam" id="PF00115">
    <property type="entry name" value="COX1"/>
    <property type="match status" value="1"/>
</dbReference>
<evidence type="ECO:0000256" key="11">
    <source>
        <dbReference type="ARBA" id="ARBA00022792"/>
    </source>
</evidence>
<evidence type="ECO:0000256" key="18">
    <source>
        <dbReference type="ARBA" id="ARBA00049512"/>
    </source>
</evidence>